<protein>
    <recommendedName>
        <fullName evidence="3">HEAT repeat domain-containing protein</fullName>
    </recommendedName>
</protein>
<dbReference type="EMBL" id="QNBD01000243">
    <property type="protein sequence ID" value="RKX68760.1"/>
    <property type="molecule type" value="Genomic_DNA"/>
</dbReference>
<dbReference type="Pfam" id="PF13646">
    <property type="entry name" value="HEAT_2"/>
    <property type="match status" value="1"/>
</dbReference>
<name>A0A660SFI5_UNCT6</name>
<dbReference type="SMART" id="SM00567">
    <property type="entry name" value="EZ_HEAT"/>
    <property type="match status" value="2"/>
</dbReference>
<dbReference type="PANTHER" id="PTHR12697:SF38">
    <property type="entry name" value="PBS LYASE HEAT DOMAIN PROTEIN REPEAT-CONTAINING PROTEIN"/>
    <property type="match status" value="1"/>
</dbReference>
<dbReference type="AlphaFoldDB" id="A0A660SFI5"/>
<sequence>ILRYDEHFESLSQGFGFGMRPYYSGGIGILADKSGNDNYLSDIYGQGVAYWYALGGLVDKEGNDHYKSYQYAQGAGVHLAFGALIDYFGNDNYTSKGVSQGCGHDYAFGGLYDFQGDDNYMCYDLSQGAGNADAISFFLDANGDDGYIAKRDITMGYSDFRRGFGYIGLFLDLNGNDFYGSPRGENNNYWIHSTYGIGVDSKNSYLDTLAPSKEYDMKPADEPLGEDIETLFMQASAASQKFQYLVKPAREKIIAMGDSAMPFLVDKLNTESARESHALYEMIPKIGKPAVPYLHKVLQDSVKNKIRFTMLILGKIKDENSYPILAEYTQSNNPSYRASSIKALGDLGCSKAIPLFIKGLKDSIVAVRRESAIALQKINNQDAILPLIASTDDEFQEVRYSAEIGLTKIGKDAEKIVRKEYHNASIQSKKHLIGYFAKCKSKSNKRFLKKLLKNETDEKLLFQVKRALEEY</sequence>
<feature type="non-terminal residue" evidence="1">
    <location>
        <position position="1"/>
    </location>
</feature>
<dbReference type="Proteomes" id="UP000271125">
    <property type="component" value="Unassembled WGS sequence"/>
</dbReference>
<evidence type="ECO:0000313" key="1">
    <source>
        <dbReference type="EMBL" id="RKX68760.1"/>
    </source>
</evidence>
<dbReference type="InterPro" id="IPR004155">
    <property type="entry name" value="PBS_lyase_HEAT"/>
</dbReference>
<dbReference type="SUPFAM" id="SSF48371">
    <property type="entry name" value="ARM repeat"/>
    <property type="match status" value="1"/>
</dbReference>
<organism evidence="1 2">
    <name type="scientific">candidate division TA06 bacterium</name>
    <dbReference type="NCBI Taxonomy" id="2250710"/>
    <lineage>
        <taxon>Bacteria</taxon>
        <taxon>Bacteria division TA06</taxon>
    </lineage>
</organism>
<gene>
    <name evidence="1" type="ORF">DRP43_05145</name>
</gene>
<dbReference type="PANTHER" id="PTHR12697">
    <property type="entry name" value="PBS LYASE HEAT-LIKE PROTEIN"/>
    <property type="match status" value="1"/>
</dbReference>
<comment type="caution">
    <text evidence="1">The sequence shown here is derived from an EMBL/GenBank/DDBJ whole genome shotgun (WGS) entry which is preliminary data.</text>
</comment>
<dbReference type="Gene3D" id="1.25.10.10">
    <property type="entry name" value="Leucine-rich Repeat Variant"/>
    <property type="match status" value="1"/>
</dbReference>
<accession>A0A660SFI5</accession>
<dbReference type="InterPro" id="IPR011989">
    <property type="entry name" value="ARM-like"/>
</dbReference>
<reference evidence="1 2" key="1">
    <citation type="submission" date="2018-06" db="EMBL/GenBank/DDBJ databases">
        <title>Extensive metabolic versatility and redundancy in microbially diverse, dynamic hydrothermal sediments.</title>
        <authorList>
            <person name="Dombrowski N."/>
            <person name="Teske A."/>
            <person name="Baker B.J."/>
        </authorList>
    </citation>
    <scope>NUCLEOTIDE SEQUENCE [LARGE SCALE GENOMIC DNA]</scope>
    <source>
        <strain evidence="1">B10_G13</strain>
    </source>
</reference>
<evidence type="ECO:0008006" key="3">
    <source>
        <dbReference type="Google" id="ProtNLM"/>
    </source>
</evidence>
<dbReference type="InterPro" id="IPR016024">
    <property type="entry name" value="ARM-type_fold"/>
</dbReference>
<evidence type="ECO:0000313" key="2">
    <source>
        <dbReference type="Proteomes" id="UP000271125"/>
    </source>
</evidence>
<proteinExistence type="predicted"/>
<dbReference type="GO" id="GO:0016491">
    <property type="term" value="F:oxidoreductase activity"/>
    <property type="evidence" value="ECO:0007669"/>
    <property type="project" value="TreeGrafter"/>
</dbReference>